<evidence type="ECO:0000256" key="1">
    <source>
        <dbReference type="SAM" id="MobiDB-lite"/>
    </source>
</evidence>
<dbReference type="Proteomes" id="UP000011014">
    <property type="component" value="Unassembled WGS sequence"/>
</dbReference>
<dbReference type="AlphaFoldDB" id="E4YMI9"/>
<sequence>MEVNEVDTKRWLYGLIDQNNAARNLSNYCKAENNTRISADVSEKIYDVNGYEFVEKTCAEIDNIAWKYNNYNSNLTEISFRQEESMEKGSAETKSSLYGVYEDRKHGKTQNTERFNQQYMEFRETNHENILPSNISVATPKNQGKKMNYRNALLTEFQGSFQGNQRRSNGPRGRGNFGTFVPTRRPGFGGNNFGTQPRFQNARPAHDWTSAPGRLVDKGFCGDEVVLKERDEEALKDRKKWKIGGNGANNEEGTEIKLDRMPNQEGGMVRIDFTYWTMLGSDNKFGKFVDDSYEVRILQGAFTKIRVLPASMIGQDNLYFSFLKWHNNPQSTEIFRKALPITSNVRKIQDWDRFWIAGKGLFEVMYKKGNSEILLTEPWIPTPWRNQVWCNHVLTWASGHVVLSALRDIGVDITRVKNNSCIEVELIFLRKEGDNQVKYVVYNTATDTDTIHRDELICGIKFKDAWPMITFVFFCRRLLARCEPFRYASNAERFAAIFSLIDLNNPREEKCEFQPTLSTGQIMKTCYDLFSVIKLVMHNMCYNLSCTDNETINFIGLVGLDKIFAPSSEIMKNFMISNKDYMDDLQKRSVCYTPWFQQAVNNDRWGFTWRILWDQKYRRIIETPVSARETMVGNFKSLADMQNVAARGRSSQTTDAIIYQQNISEREMITRRVQNNADKNYLSQLSEDEDYKNHFNEQIGTSESFKNLLEQNKKLKEEVRLLKQGENWNNAGANKRKTDEMEIGDDEDLSPGAPLASKQFKAAQNSVKN</sequence>
<dbReference type="EMBL" id="FN654825">
    <property type="protein sequence ID" value="CBY36698.1"/>
    <property type="molecule type" value="Genomic_DNA"/>
</dbReference>
<feature type="region of interest" description="Disordered" evidence="1">
    <location>
        <begin position="728"/>
        <end position="769"/>
    </location>
</feature>
<evidence type="ECO:0000313" key="2">
    <source>
        <dbReference type="EMBL" id="CBY36698.1"/>
    </source>
</evidence>
<reference evidence="2" key="1">
    <citation type="journal article" date="2010" name="Science">
        <title>Plasticity of animal genome architecture unmasked by rapid evolution of a pelagic tunicate.</title>
        <authorList>
            <person name="Denoeud F."/>
            <person name="Henriet S."/>
            <person name="Mungpakdee S."/>
            <person name="Aury J.M."/>
            <person name="Da Silva C."/>
            <person name="Brinkmann H."/>
            <person name="Mikhaleva J."/>
            <person name="Olsen L.C."/>
            <person name="Jubin C."/>
            <person name="Canestro C."/>
            <person name="Bouquet J.M."/>
            <person name="Danks G."/>
            <person name="Poulain J."/>
            <person name="Campsteijn C."/>
            <person name="Adamski M."/>
            <person name="Cross I."/>
            <person name="Yadetie F."/>
            <person name="Muffato M."/>
            <person name="Louis A."/>
            <person name="Butcher S."/>
            <person name="Tsagkogeorga G."/>
            <person name="Konrad A."/>
            <person name="Singh S."/>
            <person name="Jensen M.F."/>
            <person name="Cong E.H."/>
            <person name="Eikeseth-Otteraa H."/>
            <person name="Noel B."/>
            <person name="Anthouard V."/>
            <person name="Porcel B.M."/>
            <person name="Kachouri-Lafond R."/>
            <person name="Nishino A."/>
            <person name="Ugolini M."/>
            <person name="Chourrout P."/>
            <person name="Nishida H."/>
            <person name="Aasland R."/>
            <person name="Huzurbazar S."/>
            <person name="Westhof E."/>
            <person name="Delsuc F."/>
            <person name="Lehrach H."/>
            <person name="Reinhardt R."/>
            <person name="Weissenbach J."/>
            <person name="Roy S.W."/>
            <person name="Artiguenave F."/>
            <person name="Postlethwait J.H."/>
            <person name="Manak J.R."/>
            <person name="Thompson E.M."/>
            <person name="Jaillon O."/>
            <person name="Du Pasquier L."/>
            <person name="Boudinot P."/>
            <person name="Liberles D.A."/>
            <person name="Volff J.N."/>
            <person name="Philippe H."/>
            <person name="Lenhard B."/>
            <person name="Roest Crollius H."/>
            <person name="Wincker P."/>
            <person name="Chourrout D."/>
        </authorList>
    </citation>
    <scope>NUCLEOTIDE SEQUENCE [LARGE SCALE GENOMIC DNA]</scope>
</reference>
<feature type="region of interest" description="Disordered" evidence="1">
    <location>
        <begin position="162"/>
        <end position="188"/>
    </location>
</feature>
<protein>
    <submittedName>
        <fullName evidence="2">Uncharacterized protein</fullName>
    </submittedName>
</protein>
<gene>
    <name evidence="2" type="ORF">GSOID_T00029729001</name>
</gene>
<organism evidence="2">
    <name type="scientific">Oikopleura dioica</name>
    <name type="common">Tunicate</name>
    <dbReference type="NCBI Taxonomy" id="34765"/>
    <lineage>
        <taxon>Eukaryota</taxon>
        <taxon>Metazoa</taxon>
        <taxon>Chordata</taxon>
        <taxon>Tunicata</taxon>
        <taxon>Appendicularia</taxon>
        <taxon>Copelata</taxon>
        <taxon>Oikopleuridae</taxon>
        <taxon>Oikopleura</taxon>
    </lineage>
</organism>
<proteinExistence type="predicted"/>
<accession>E4YMI9</accession>
<name>E4YMI9_OIKDI</name>